<evidence type="ECO:0000313" key="2">
    <source>
        <dbReference type="EMBL" id="KAJ7706173.1"/>
    </source>
</evidence>
<dbReference type="Proteomes" id="UP001221757">
    <property type="component" value="Unassembled WGS sequence"/>
</dbReference>
<gene>
    <name evidence="2" type="ORF">B0H17DRAFT_1192694</name>
</gene>
<evidence type="ECO:0000313" key="3">
    <source>
        <dbReference type="Proteomes" id="UP001221757"/>
    </source>
</evidence>
<proteinExistence type="predicted"/>
<comment type="caution">
    <text evidence="2">The sequence shown here is derived from an EMBL/GenBank/DDBJ whole genome shotgun (WGS) entry which is preliminary data.</text>
</comment>
<sequence>MARSLQDHTLLLERREAGLGRVTSPPTALTCASLRARCNSPMRCEGRSCSRLPRAPRDIVHSEAGVFTDAHRGCDDASERACESSLGIASISFGHKRKSLIRYDRSGTPFVSSAPELAMQVPASEFVLESSGNARTLCNPNASCFSQYTELQFSDRSPRVAGATPEVALKTVGLSKGHVPRTCQLVATILHLGNLEFTIDRSGAAANKIRSSPCSGPSSPYAPSTQWKNMPKRSGPLFSAGRSPRTTTP</sequence>
<dbReference type="InterPro" id="IPR036961">
    <property type="entry name" value="Kinesin_motor_dom_sf"/>
</dbReference>
<organism evidence="2 3">
    <name type="scientific">Mycena rosella</name>
    <name type="common">Pink bonnet</name>
    <name type="synonym">Agaricus rosellus</name>
    <dbReference type="NCBI Taxonomy" id="1033263"/>
    <lineage>
        <taxon>Eukaryota</taxon>
        <taxon>Fungi</taxon>
        <taxon>Dikarya</taxon>
        <taxon>Basidiomycota</taxon>
        <taxon>Agaricomycotina</taxon>
        <taxon>Agaricomycetes</taxon>
        <taxon>Agaricomycetidae</taxon>
        <taxon>Agaricales</taxon>
        <taxon>Marasmiineae</taxon>
        <taxon>Mycenaceae</taxon>
        <taxon>Mycena</taxon>
    </lineage>
</organism>
<name>A0AAD7M8S7_MYCRO</name>
<feature type="region of interest" description="Disordered" evidence="1">
    <location>
        <begin position="208"/>
        <end position="249"/>
    </location>
</feature>
<evidence type="ECO:0000256" key="1">
    <source>
        <dbReference type="SAM" id="MobiDB-lite"/>
    </source>
</evidence>
<protein>
    <submittedName>
        <fullName evidence="2">Uncharacterized protein</fullName>
    </submittedName>
</protein>
<dbReference type="AlphaFoldDB" id="A0AAD7M8S7"/>
<dbReference type="InterPro" id="IPR027417">
    <property type="entry name" value="P-loop_NTPase"/>
</dbReference>
<dbReference type="SUPFAM" id="SSF52540">
    <property type="entry name" value="P-loop containing nucleoside triphosphate hydrolases"/>
    <property type="match status" value="1"/>
</dbReference>
<reference evidence="2" key="1">
    <citation type="submission" date="2023-03" db="EMBL/GenBank/DDBJ databases">
        <title>Massive genome expansion in bonnet fungi (Mycena s.s.) driven by repeated elements and novel gene families across ecological guilds.</title>
        <authorList>
            <consortium name="Lawrence Berkeley National Laboratory"/>
            <person name="Harder C.B."/>
            <person name="Miyauchi S."/>
            <person name="Viragh M."/>
            <person name="Kuo A."/>
            <person name="Thoen E."/>
            <person name="Andreopoulos B."/>
            <person name="Lu D."/>
            <person name="Skrede I."/>
            <person name="Drula E."/>
            <person name="Henrissat B."/>
            <person name="Morin E."/>
            <person name="Kohler A."/>
            <person name="Barry K."/>
            <person name="LaButti K."/>
            <person name="Morin E."/>
            <person name="Salamov A."/>
            <person name="Lipzen A."/>
            <person name="Mereny Z."/>
            <person name="Hegedus B."/>
            <person name="Baldrian P."/>
            <person name="Stursova M."/>
            <person name="Weitz H."/>
            <person name="Taylor A."/>
            <person name="Grigoriev I.V."/>
            <person name="Nagy L.G."/>
            <person name="Martin F."/>
            <person name="Kauserud H."/>
        </authorList>
    </citation>
    <scope>NUCLEOTIDE SEQUENCE</scope>
    <source>
        <strain evidence="2">CBHHK067</strain>
    </source>
</reference>
<dbReference type="Gene3D" id="3.40.850.10">
    <property type="entry name" value="Kinesin motor domain"/>
    <property type="match status" value="1"/>
</dbReference>
<keyword evidence="3" id="KW-1185">Reference proteome</keyword>
<dbReference type="EMBL" id="JARKIE010000007">
    <property type="protein sequence ID" value="KAJ7706173.1"/>
    <property type="molecule type" value="Genomic_DNA"/>
</dbReference>
<feature type="compositionally biased region" description="Polar residues" evidence="1">
    <location>
        <begin position="209"/>
        <end position="228"/>
    </location>
</feature>
<accession>A0AAD7M8S7</accession>